<dbReference type="CDD" id="cd02418">
    <property type="entry name" value="Peptidase_C39B"/>
    <property type="match status" value="1"/>
</dbReference>
<evidence type="ECO:0000256" key="7">
    <source>
        <dbReference type="ARBA" id="ARBA00022801"/>
    </source>
</evidence>
<dbReference type="InterPro" id="IPR005897">
    <property type="entry name" value="Pept_C39_ABC_bacteriocin"/>
</dbReference>
<evidence type="ECO:0000256" key="4">
    <source>
        <dbReference type="ARBA" id="ARBA00022670"/>
    </source>
</evidence>
<evidence type="ECO:0000313" key="19">
    <source>
        <dbReference type="EMBL" id="AIG43510.1"/>
    </source>
</evidence>
<keyword evidence="9 19" id="KW-0067">ATP-binding</keyword>
<dbReference type="GO" id="GO:0043214">
    <property type="term" value="F:ABC-type bacteriocin transporter activity"/>
    <property type="evidence" value="ECO:0007669"/>
    <property type="project" value="InterPro"/>
</dbReference>
<dbReference type="PROSITE" id="PS50893">
    <property type="entry name" value="ABC_TRANSPORTER_2"/>
    <property type="match status" value="1"/>
</dbReference>
<evidence type="ECO:0000256" key="14">
    <source>
        <dbReference type="ARBA" id="ARBA00043264"/>
    </source>
</evidence>
<evidence type="ECO:0000259" key="16">
    <source>
        <dbReference type="PROSITE" id="PS50893"/>
    </source>
</evidence>
<dbReference type="CDD" id="cd18570">
    <property type="entry name" value="ABC_6TM_PCAT1_LagD_like"/>
    <property type="match status" value="1"/>
</dbReference>
<dbReference type="Pfam" id="PF00005">
    <property type="entry name" value="ABC_tran"/>
    <property type="match status" value="1"/>
</dbReference>
<evidence type="ECO:0000256" key="2">
    <source>
        <dbReference type="ARBA" id="ARBA00022448"/>
    </source>
</evidence>
<organism evidence="19 20">
    <name type="scientific">Streptococcus suis 6407</name>
    <dbReference type="NCBI Taxonomy" id="1214179"/>
    <lineage>
        <taxon>Bacteria</taxon>
        <taxon>Bacillati</taxon>
        <taxon>Bacillota</taxon>
        <taxon>Bacilli</taxon>
        <taxon>Lactobacillales</taxon>
        <taxon>Streptococcaceae</taxon>
        <taxon>Streptococcus</taxon>
    </lineage>
</organism>
<keyword evidence="11" id="KW-1278">Translocase</keyword>
<dbReference type="SMART" id="SM00382">
    <property type="entry name" value="AAA"/>
    <property type="match status" value="1"/>
</dbReference>
<feature type="transmembrane region" description="Helical" evidence="15">
    <location>
        <begin position="305"/>
        <end position="325"/>
    </location>
</feature>
<evidence type="ECO:0000256" key="3">
    <source>
        <dbReference type="ARBA" id="ARBA00022475"/>
    </source>
</evidence>
<dbReference type="PROSITE" id="PS00211">
    <property type="entry name" value="ABC_TRANSPORTER_1"/>
    <property type="match status" value="1"/>
</dbReference>
<dbReference type="Gene3D" id="3.40.50.300">
    <property type="entry name" value="P-loop containing nucleotide triphosphate hydrolases"/>
    <property type="match status" value="1"/>
</dbReference>
<evidence type="ECO:0000259" key="18">
    <source>
        <dbReference type="PROSITE" id="PS50990"/>
    </source>
</evidence>
<dbReference type="InterPro" id="IPR003593">
    <property type="entry name" value="AAA+_ATPase"/>
</dbReference>
<evidence type="ECO:0000313" key="20">
    <source>
        <dbReference type="Proteomes" id="UP000028185"/>
    </source>
</evidence>
<dbReference type="AlphaFoldDB" id="A0A075SR29"/>
<feature type="transmembrane region" description="Helical" evidence="15">
    <location>
        <begin position="277"/>
        <end position="299"/>
    </location>
</feature>
<comment type="subcellular location">
    <subcellularLocation>
        <location evidence="1">Cell membrane</location>
        <topology evidence="1">Multi-pass membrane protein</topology>
    </subcellularLocation>
</comment>
<dbReference type="InterPro" id="IPR027417">
    <property type="entry name" value="P-loop_NTPase"/>
</dbReference>
<feature type="domain" description="Peptidase C39" evidence="18">
    <location>
        <begin position="11"/>
        <end position="138"/>
    </location>
</feature>
<dbReference type="Proteomes" id="UP000028185">
    <property type="component" value="Chromosome"/>
</dbReference>
<dbReference type="NCBIfam" id="TIGR01193">
    <property type="entry name" value="bacteriocin_ABC"/>
    <property type="match status" value="1"/>
</dbReference>
<keyword evidence="8" id="KW-0788">Thiol protease</keyword>
<dbReference type="InterPro" id="IPR005074">
    <property type="entry name" value="Peptidase_C39"/>
</dbReference>
<feature type="transmembrane region" description="Helical" evidence="15">
    <location>
        <begin position="208"/>
        <end position="232"/>
    </location>
</feature>
<dbReference type="SUPFAM" id="SSF90123">
    <property type="entry name" value="ABC transporter transmembrane region"/>
    <property type="match status" value="1"/>
</dbReference>
<sequence length="716" mass="81593">MKFSKRHYRAQVDSKDCGVAALAMVLEYYNSHYSLAELREMLGTTENGTTAFSIVSVANELGFDTEAIYADISLFDIEDIKFPFIVHINKNNKFYHYYVIIGSDKKYIYIADPDPLIKLSKLTKEQFLAEWRGITILLKPNHEYKIKIKKTSFPSLFTLLFNQKKLIFLIILLTLAVNFINIIGSYYLKRVIDSYIPKGELDFLNLMSISLIVIYLMQQFFVFGQGVLITVLSQILSKNIMLSYIAHLFKLPLSFFATRRTGDIVSRFSDANIIIEVLSSIILSVILDVSIVTGVSIVLFLQSSYLFFIIIIAFPIYALVIFLFMKPFRRSKTSVMEAGASLSSVLIEDINGIETIKSLTSEVDRYKKIKDEFSNYYKKITFYSRMELFQDVLKNFTQLLFNVLILWQGAILVIEGKISLGSLITFNTLELYFLNSLENIINLQPKFQSASVAYNRLEEIYSVQSEFQDKFFITNFKLNSSKIVISNLTYKYGYNQPLLKDINLVIEEGCKIAFVGLSGSGKTTLAKMLVNFMPPTYGSIEFGGININDIDKKTLRQLINYIPQKPYIFNGTILDNLLLGVEDEISFEEINKATEIAEIKSVIENLPLGYETELSTEHSILSGGQLQRVAIARALLTNPSVLILDESTSNLDNLTERKIIDNLMSLDITVIFIAHRLNITEQVERIFVIENGMIIENGNHEDLILKQGFYSKILKG</sequence>
<dbReference type="PANTHER" id="PTHR24221">
    <property type="entry name" value="ATP-BINDING CASSETTE SUB-FAMILY B"/>
    <property type="match status" value="1"/>
</dbReference>
<dbReference type="PROSITE" id="PS50990">
    <property type="entry name" value="PEPTIDASE_C39"/>
    <property type="match status" value="1"/>
</dbReference>
<keyword evidence="5 15" id="KW-0812">Transmembrane</keyword>
<keyword evidence="14" id="KW-0080">Bacteriocin transport</keyword>
<gene>
    <name evidence="19" type="ORF">ID09_05510</name>
</gene>
<dbReference type="HOGENOM" id="CLU_000604_84_3_9"/>
<evidence type="ECO:0000256" key="1">
    <source>
        <dbReference type="ARBA" id="ARBA00004651"/>
    </source>
</evidence>
<reference evidence="19 20" key="1">
    <citation type="journal article" date="2014" name="Genome Announc.">
        <title>Whole-Genome Sequence of Streptococcus suis Serotype 4 Reference Strain 6407.</title>
        <authorList>
            <person name="Wang K."/>
            <person name="Chen J."/>
            <person name="Yao H."/>
            <person name="Lu C."/>
        </authorList>
    </citation>
    <scope>NUCLEOTIDE SEQUENCE [LARGE SCALE GENOMIC DNA]</scope>
    <source>
        <strain evidence="19">6407</strain>
    </source>
</reference>
<dbReference type="GO" id="GO:0008234">
    <property type="term" value="F:cysteine-type peptidase activity"/>
    <property type="evidence" value="ECO:0007669"/>
    <property type="project" value="UniProtKB-KW"/>
</dbReference>
<dbReference type="RefSeq" id="WP_024390738.1">
    <property type="nucleotide sequence ID" value="NZ_ALLE01000030.1"/>
</dbReference>
<dbReference type="InterPro" id="IPR011527">
    <property type="entry name" value="ABC1_TM_dom"/>
</dbReference>
<name>A0A075SR29_STRSU</name>
<dbReference type="InterPro" id="IPR039421">
    <property type="entry name" value="Type_1_exporter"/>
</dbReference>
<dbReference type="GO" id="GO:0016887">
    <property type="term" value="F:ATP hydrolysis activity"/>
    <property type="evidence" value="ECO:0007669"/>
    <property type="project" value="InterPro"/>
</dbReference>
<dbReference type="Gene3D" id="1.20.1560.10">
    <property type="entry name" value="ABC transporter type 1, transmembrane domain"/>
    <property type="match status" value="1"/>
</dbReference>
<feature type="transmembrane region" description="Helical" evidence="15">
    <location>
        <begin position="166"/>
        <end position="188"/>
    </location>
</feature>
<dbReference type="GO" id="GO:0034040">
    <property type="term" value="F:ATPase-coupled lipid transmembrane transporter activity"/>
    <property type="evidence" value="ECO:0007669"/>
    <property type="project" value="TreeGrafter"/>
</dbReference>
<dbReference type="PATRIC" id="fig|1214179.4.peg.1067"/>
<evidence type="ECO:0000256" key="8">
    <source>
        <dbReference type="ARBA" id="ARBA00022807"/>
    </source>
</evidence>
<dbReference type="InterPro" id="IPR003439">
    <property type="entry name" value="ABC_transporter-like_ATP-bd"/>
</dbReference>
<keyword evidence="6" id="KW-0547">Nucleotide-binding</keyword>
<dbReference type="SUPFAM" id="SSF52540">
    <property type="entry name" value="P-loop containing nucleoside triphosphate hydrolases"/>
    <property type="match status" value="1"/>
</dbReference>
<evidence type="ECO:0000256" key="9">
    <source>
        <dbReference type="ARBA" id="ARBA00022840"/>
    </source>
</evidence>
<evidence type="ECO:0000256" key="13">
    <source>
        <dbReference type="ARBA" id="ARBA00023136"/>
    </source>
</evidence>
<feature type="domain" description="ABC transporter" evidence="16">
    <location>
        <begin position="483"/>
        <end position="716"/>
    </location>
</feature>
<dbReference type="GO" id="GO:0005886">
    <property type="term" value="C:plasma membrane"/>
    <property type="evidence" value="ECO:0007669"/>
    <property type="project" value="UniProtKB-SubCell"/>
</dbReference>
<dbReference type="MEROPS" id="C39.001"/>
<dbReference type="Pfam" id="PF00664">
    <property type="entry name" value="ABC_membrane"/>
    <property type="match status" value="1"/>
</dbReference>
<accession>A0A075SR29</accession>
<dbReference type="GO" id="GO:0005524">
    <property type="term" value="F:ATP binding"/>
    <property type="evidence" value="ECO:0007669"/>
    <property type="project" value="UniProtKB-KW"/>
</dbReference>
<keyword evidence="10" id="KW-0653">Protein transport</keyword>
<evidence type="ECO:0000256" key="11">
    <source>
        <dbReference type="ARBA" id="ARBA00022967"/>
    </source>
</evidence>
<dbReference type="PANTHER" id="PTHR24221:SF654">
    <property type="entry name" value="ATP-BINDING CASSETTE SUB-FAMILY B MEMBER 6"/>
    <property type="match status" value="1"/>
</dbReference>
<proteinExistence type="predicted"/>
<dbReference type="Pfam" id="PF03412">
    <property type="entry name" value="Peptidase_C39"/>
    <property type="match status" value="1"/>
</dbReference>
<dbReference type="InterPro" id="IPR036640">
    <property type="entry name" value="ABC1_TM_sf"/>
</dbReference>
<dbReference type="EMBL" id="CP008921">
    <property type="protein sequence ID" value="AIG43510.1"/>
    <property type="molecule type" value="Genomic_DNA"/>
</dbReference>
<dbReference type="GO" id="GO:0006508">
    <property type="term" value="P:proteolysis"/>
    <property type="evidence" value="ECO:0007669"/>
    <property type="project" value="UniProtKB-KW"/>
</dbReference>
<keyword evidence="4" id="KW-0645">Protease</keyword>
<evidence type="ECO:0000256" key="10">
    <source>
        <dbReference type="ARBA" id="ARBA00022927"/>
    </source>
</evidence>
<evidence type="ECO:0000259" key="17">
    <source>
        <dbReference type="PROSITE" id="PS50929"/>
    </source>
</evidence>
<protein>
    <submittedName>
        <fullName evidence="19">Peptide ABC transporter ATP-binding protein</fullName>
    </submittedName>
</protein>
<dbReference type="PROSITE" id="PS50929">
    <property type="entry name" value="ABC_TM1F"/>
    <property type="match status" value="1"/>
</dbReference>
<keyword evidence="12 15" id="KW-1133">Transmembrane helix</keyword>
<evidence type="ECO:0000256" key="12">
    <source>
        <dbReference type="ARBA" id="ARBA00022989"/>
    </source>
</evidence>
<dbReference type="InterPro" id="IPR017871">
    <property type="entry name" value="ABC_transporter-like_CS"/>
</dbReference>
<evidence type="ECO:0000256" key="5">
    <source>
        <dbReference type="ARBA" id="ARBA00022692"/>
    </source>
</evidence>
<dbReference type="GO" id="GO:0015031">
    <property type="term" value="P:protein transport"/>
    <property type="evidence" value="ECO:0007669"/>
    <property type="project" value="UniProtKB-KW"/>
</dbReference>
<evidence type="ECO:0000256" key="15">
    <source>
        <dbReference type="SAM" id="Phobius"/>
    </source>
</evidence>
<keyword evidence="2" id="KW-0813">Transport</keyword>
<feature type="domain" description="ABC transmembrane type-1" evidence="17">
    <location>
        <begin position="168"/>
        <end position="449"/>
    </location>
</feature>
<dbReference type="Gene3D" id="3.90.70.10">
    <property type="entry name" value="Cysteine proteinases"/>
    <property type="match status" value="1"/>
</dbReference>
<dbReference type="FunFam" id="3.40.50.300:FF:000854">
    <property type="entry name" value="Multidrug ABC transporter ATP-binding protein"/>
    <property type="match status" value="1"/>
</dbReference>
<keyword evidence="7" id="KW-0378">Hydrolase</keyword>
<keyword evidence="13 15" id="KW-0472">Membrane</keyword>
<evidence type="ECO:0000256" key="6">
    <source>
        <dbReference type="ARBA" id="ARBA00022741"/>
    </source>
</evidence>
<keyword evidence="3" id="KW-1003">Cell membrane</keyword>